<reference evidence="1 2" key="1">
    <citation type="journal article" date="2024" name="G3 (Bethesda)">
        <title>Genome assembly of Hibiscus sabdariffa L. provides insights into metabolisms of medicinal natural products.</title>
        <authorList>
            <person name="Kim T."/>
        </authorList>
    </citation>
    <scope>NUCLEOTIDE SEQUENCE [LARGE SCALE GENOMIC DNA]</scope>
    <source>
        <strain evidence="1">TK-2024</strain>
        <tissue evidence="1">Old leaves</tissue>
    </source>
</reference>
<evidence type="ECO:0000313" key="2">
    <source>
        <dbReference type="Proteomes" id="UP001472677"/>
    </source>
</evidence>
<accession>A0ABR2BVD5</accession>
<comment type="caution">
    <text evidence="1">The sequence shown here is derived from an EMBL/GenBank/DDBJ whole genome shotgun (WGS) entry which is preliminary data.</text>
</comment>
<sequence>MPKLRLTDMMALGKEEIKVDLTKNVCSRARKWAVNQIRGNVKKEFNRLYDYVFALREADPTGTFELVVERPTPNDTPIFKSKEVIEILTGSSVALDGSSLVSAIVELLLRNWIVRCCHVFRESNMVADKLASVRCSYSSVATEWSTPPPPLVDLVHKEMSNC</sequence>
<dbReference type="Proteomes" id="UP001472677">
    <property type="component" value="Unassembled WGS sequence"/>
</dbReference>
<keyword evidence="2" id="KW-1185">Reference proteome</keyword>
<dbReference type="EMBL" id="JBBPBM010000084">
    <property type="protein sequence ID" value="KAK8510610.1"/>
    <property type="molecule type" value="Genomic_DNA"/>
</dbReference>
<evidence type="ECO:0000313" key="1">
    <source>
        <dbReference type="EMBL" id="KAK8510610.1"/>
    </source>
</evidence>
<evidence type="ECO:0008006" key="3">
    <source>
        <dbReference type="Google" id="ProtNLM"/>
    </source>
</evidence>
<protein>
    <recommendedName>
        <fullName evidence="3">RNase H type-1 domain-containing protein</fullName>
    </recommendedName>
</protein>
<gene>
    <name evidence="1" type="ORF">V6N12_055537</name>
</gene>
<organism evidence="1 2">
    <name type="scientific">Hibiscus sabdariffa</name>
    <name type="common">roselle</name>
    <dbReference type="NCBI Taxonomy" id="183260"/>
    <lineage>
        <taxon>Eukaryota</taxon>
        <taxon>Viridiplantae</taxon>
        <taxon>Streptophyta</taxon>
        <taxon>Embryophyta</taxon>
        <taxon>Tracheophyta</taxon>
        <taxon>Spermatophyta</taxon>
        <taxon>Magnoliopsida</taxon>
        <taxon>eudicotyledons</taxon>
        <taxon>Gunneridae</taxon>
        <taxon>Pentapetalae</taxon>
        <taxon>rosids</taxon>
        <taxon>malvids</taxon>
        <taxon>Malvales</taxon>
        <taxon>Malvaceae</taxon>
        <taxon>Malvoideae</taxon>
        <taxon>Hibiscus</taxon>
    </lineage>
</organism>
<proteinExistence type="predicted"/>
<name>A0ABR2BVD5_9ROSI</name>